<organism evidence="1 2">
    <name type="scientific">Nocardioides aquaticus</name>
    <dbReference type="NCBI Taxonomy" id="160826"/>
    <lineage>
        <taxon>Bacteria</taxon>
        <taxon>Bacillati</taxon>
        <taxon>Actinomycetota</taxon>
        <taxon>Actinomycetes</taxon>
        <taxon>Propionibacteriales</taxon>
        <taxon>Nocardioidaceae</taxon>
        <taxon>Nocardioides</taxon>
    </lineage>
</organism>
<reference evidence="1 2" key="1">
    <citation type="submission" date="2021-05" db="EMBL/GenBank/DDBJ databases">
        <title>Complete genome of Nocardioides aquaticus KCTC 9944T isolated from meromictic and hypersaline Ekho Lake, Antarctica.</title>
        <authorList>
            <person name="Hwang K."/>
            <person name="Kim K.M."/>
            <person name="Choe H."/>
        </authorList>
    </citation>
    <scope>NUCLEOTIDE SEQUENCE [LARGE SCALE GENOMIC DNA]</scope>
    <source>
        <strain evidence="1 2">KCTC 9944</strain>
    </source>
</reference>
<dbReference type="InterPro" id="IPR006748">
    <property type="entry name" value="NH2Glyco/OHUrea_AB-resist_kin"/>
</dbReference>
<dbReference type="Pfam" id="PF04655">
    <property type="entry name" value="APH_6_hur"/>
    <property type="match status" value="1"/>
</dbReference>
<dbReference type="SUPFAM" id="SSF56112">
    <property type="entry name" value="Protein kinase-like (PK-like)"/>
    <property type="match status" value="1"/>
</dbReference>
<proteinExistence type="predicted"/>
<dbReference type="InterPro" id="IPR011009">
    <property type="entry name" value="Kinase-like_dom_sf"/>
</dbReference>
<dbReference type="Gene3D" id="3.90.1200.10">
    <property type="match status" value="1"/>
</dbReference>
<dbReference type="EC" id="2.7.1.175" evidence="1"/>
<evidence type="ECO:0000313" key="2">
    <source>
        <dbReference type="Proteomes" id="UP000679307"/>
    </source>
</evidence>
<keyword evidence="2" id="KW-1185">Reference proteome</keyword>
<sequence length="306" mass="31932">MRLQPLARRRLAGLGAAGESWLAALPGLLDELEQEWGVRVERRSLPGGSNGLVAPATTADGQARVVKVAAPGVDLARQAEVLGAAAGRGHVRLHAHDRRRQALLLDGLGRSLAQTPLPVEDVVAALTATLVEAWAAPAPPLPARVRDRAADLARGLDDLAARSEHDASPAVLDHARRCAARRSAAHDPARCVVAHGDAHPANLLRAPDAPTGWLLVDAEGTVAERAYDVGVALRDLSSALQEPPTAAGRLRGWCVQAAAATGTDPDAVWDWAFLERVSTGLYVTSIGSRAVGRPMLTSAAAVLAGR</sequence>
<dbReference type="RefSeq" id="WP_214058153.1">
    <property type="nucleotide sequence ID" value="NZ_CP075371.1"/>
</dbReference>
<accession>A0ABX8EDN3</accession>
<dbReference type="Proteomes" id="UP000679307">
    <property type="component" value="Chromosome"/>
</dbReference>
<dbReference type="GO" id="GO:0016740">
    <property type="term" value="F:transferase activity"/>
    <property type="evidence" value="ECO:0007669"/>
    <property type="project" value="UniProtKB-KW"/>
</dbReference>
<dbReference type="EMBL" id="CP075371">
    <property type="protein sequence ID" value="QVT78584.1"/>
    <property type="molecule type" value="Genomic_DNA"/>
</dbReference>
<keyword evidence="1" id="KW-0808">Transferase</keyword>
<gene>
    <name evidence="1" type="primary">mak_1</name>
    <name evidence="1" type="ORF">ENKNEFLB_00962</name>
</gene>
<name>A0ABX8EDN3_9ACTN</name>
<protein>
    <submittedName>
        <fullName evidence="1">Maltokinase</fullName>
        <ecNumber evidence="1">2.7.1.175</ecNumber>
    </submittedName>
</protein>
<evidence type="ECO:0000313" key="1">
    <source>
        <dbReference type="EMBL" id="QVT78584.1"/>
    </source>
</evidence>